<comment type="caution">
    <text evidence="1">The sequence shown here is derived from an EMBL/GenBank/DDBJ whole genome shotgun (WGS) entry which is preliminary data.</text>
</comment>
<proteinExistence type="predicted"/>
<dbReference type="PANTHER" id="PTHR31050">
    <property type="entry name" value="OS08G0413200 PROTEIN"/>
    <property type="match status" value="1"/>
</dbReference>
<evidence type="ECO:0000313" key="1">
    <source>
        <dbReference type="EMBL" id="KAK7828345.1"/>
    </source>
</evidence>
<name>A0AAW0JNL4_QUESU</name>
<protein>
    <submittedName>
        <fullName evidence="1">Uncharacterized protein</fullName>
    </submittedName>
</protein>
<accession>A0AAW0JNL4</accession>
<dbReference type="EMBL" id="PKMF04000505">
    <property type="protein sequence ID" value="KAK7828345.1"/>
    <property type="molecule type" value="Genomic_DNA"/>
</dbReference>
<reference evidence="1 2" key="1">
    <citation type="journal article" date="2018" name="Sci. Data">
        <title>The draft genome sequence of cork oak.</title>
        <authorList>
            <person name="Ramos A.M."/>
            <person name="Usie A."/>
            <person name="Barbosa P."/>
            <person name="Barros P.M."/>
            <person name="Capote T."/>
            <person name="Chaves I."/>
            <person name="Simoes F."/>
            <person name="Abreu I."/>
            <person name="Carrasquinho I."/>
            <person name="Faro C."/>
            <person name="Guimaraes J.B."/>
            <person name="Mendonca D."/>
            <person name="Nobrega F."/>
            <person name="Rodrigues L."/>
            <person name="Saibo N.J.M."/>
            <person name="Varela M.C."/>
            <person name="Egas C."/>
            <person name="Matos J."/>
            <person name="Miguel C.M."/>
            <person name="Oliveira M.M."/>
            <person name="Ricardo C.P."/>
            <person name="Goncalves S."/>
        </authorList>
    </citation>
    <scope>NUCLEOTIDE SEQUENCE [LARGE SCALE GENOMIC DNA]</scope>
    <source>
        <strain evidence="2">cv. HL8</strain>
    </source>
</reference>
<evidence type="ECO:0000313" key="2">
    <source>
        <dbReference type="Proteomes" id="UP000237347"/>
    </source>
</evidence>
<dbReference type="Proteomes" id="UP000237347">
    <property type="component" value="Unassembled WGS sequence"/>
</dbReference>
<dbReference type="AlphaFoldDB" id="A0AAW0JNL4"/>
<dbReference type="PANTHER" id="PTHR31050:SF3">
    <property type="entry name" value="OS08G0412800 PROTEIN"/>
    <property type="match status" value="1"/>
</dbReference>
<organism evidence="1 2">
    <name type="scientific">Quercus suber</name>
    <name type="common">Cork oak</name>
    <dbReference type="NCBI Taxonomy" id="58331"/>
    <lineage>
        <taxon>Eukaryota</taxon>
        <taxon>Viridiplantae</taxon>
        <taxon>Streptophyta</taxon>
        <taxon>Embryophyta</taxon>
        <taxon>Tracheophyta</taxon>
        <taxon>Spermatophyta</taxon>
        <taxon>Magnoliopsida</taxon>
        <taxon>eudicotyledons</taxon>
        <taxon>Gunneridae</taxon>
        <taxon>Pentapetalae</taxon>
        <taxon>rosids</taxon>
        <taxon>fabids</taxon>
        <taxon>Fagales</taxon>
        <taxon>Fagaceae</taxon>
        <taxon>Quercus</taxon>
    </lineage>
</organism>
<gene>
    <name evidence="1" type="ORF">CFP56_030378</name>
</gene>
<sequence>MNLTLAINTGEDAQFFYANLIPVLNQPLEACENSEEDMESCFCFKYASDVAPKPLDPNNIYQQFEIHPSEMGCDGRGGFVAKSITSDGIPPKFLRSNGWTVQTSTRSDFQLGYASGLNTSLRACLPKFNFLLSCTSSQPVIVGKWYSPFMFIKEGTLKDQMSTSTYYEVTLEQKWAQIFACEHNERQGNVVVVDVPPREMVLVFGREVMDVNVVSGVMWFKSCGIEGQERSVGLCLEVFERKKWEQERVGWVGGNDRQLSLKRVEEFGGTSGWRKFGCYILAERFMLK</sequence>
<keyword evidence="2" id="KW-1185">Reference proteome</keyword>